<sequence length="232" mass="25618">MTTAEAGTWLRALAEDGARMSRSSTAERVADALRARVLDGAIKAGSQLSEKSLGDALRVSRNTLREAFRLLTHERLLVHEHSRGVFVRVPSTEDVADLYAARRVIEAGALRRWPDAPEERRARVGDAVRWAERLRDDEDWVGVGTANGRFHAAITALAGSSRLDEEVRRLLAELRLVFQVVGDPEGFHRDYLPRNRAIADLLESGEVDAAESALLSYLDTAEEHVTQGLGTL</sequence>
<evidence type="ECO:0000256" key="3">
    <source>
        <dbReference type="ARBA" id="ARBA00023163"/>
    </source>
</evidence>
<evidence type="ECO:0000259" key="4">
    <source>
        <dbReference type="PROSITE" id="PS50949"/>
    </source>
</evidence>
<dbReference type="Gene3D" id="1.20.120.530">
    <property type="entry name" value="GntR ligand-binding domain-like"/>
    <property type="match status" value="1"/>
</dbReference>
<dbReference type="SUPFAM" id="SSF48008">
    <property type="entry name" value="GntR ligand-binding domain-like"/>
    <property type="match status" value="1"/>
</dbReference>
<evidence type="ECO:0000313" key="5">
    <source>
        <dbReference type="EMBL" id="ATE57808.1"/>
    </source>
</evidence>
<dbReference type="SMART" id="SM00345">
    <property type="entry name" value="HTH_GNTR"/>
    <property type="match status" value="1"/>
</dbReference>
<dbReference type="SUPFAM" id="SSF46785">
    <property type="entry name" value="Winged helix' DNA-binding domain"/>
    <property type="match status" value="1"/>
</dbReference>
<evidence type="ECO:0000313" key="6">
    <source>
        <dbReference type="Proteomes" id="UP000218505"/>
    </source>
</evidence>
<proteinExistence type="predicted"/>
<dbReference type="Pfam" id="PF07729">
    <property type="entry name" value="FCD"/>
    <property type="match status" value="1"/>
</dbReference>
<evidence type="ECO:0000256" key="2">
    <source>
        <dbReference type="ARBA" id="ARBA00023125"/>
    </source>
</evidence>
<name>A0A290ZFL0_9PSEU</name>
<dbReference type="GO" id="GO:0003700">
    <property type="term" value="F:DNA-binding transcription factor activity"/>
    <property type="evidence" value="ECO:0007669"/>
    <property type="project" value="InterPro"/>
</dbReference>
<dbReference type="EMBL" id="CP023445">
    <property type="protein sequence ID" value="ATE57808.1"/>
    <property type="molecule type" value="Genomic_DNA"/>
</dbReference>
<gene>
    <name evidence="5" type="ORF">CNX65_34580</name>
</gene>
<dbReference type="PROSITE" id="PS50949">
    <property type="entry name" value="HTH_GNTR"/>
    <property type="match status" value="1"/>
</dbReference>
<dbReference type="InterPro" id="IPR000524">
    <property type="entry name" value="Tscrpt_reg_HTH_GntR"/>
</dbReference>
<dbReference type="Gene3D" id="1.10.10.10">
    <property type="entry name" value="Winged helix-like DNA-binding domain superfamily/Winged helix DNA-binding domain"/>
    <property type="match status" value="1"/>
</dbReference>
<feature type="domain" description="HTH gntR-type" evidence="4">
    <location>
        <begin position="23"/>
        <end position="90"/>
    </location>
</feature>
<dbReference type="KEGG" id="apre:CNX65_34580"/>
<keyword evidence="3" id="KW-0804">Transcription</keyword>
<dbReference type="RefSeq" id="WP_096497453.1">
    <property type="nucleotide sequence ID" value="NZ_CP023445.1"/>
</dbReference>
<dbReference type="Pfam" id="PF00392">
    <property type="entry name" value="GntR"/>
    <property type="match status" value="1"/>
</dbReference>
<dbReference type="GO" id="GO:0003677">
    <property type="term" value="F:DNA binding"/>
    <property type="evidence" value="ECO:0007669"/>
    <property type="project" value="UniProtKB-KW"/>
</dbReference>
<dbReference type="InterPro" id="IPR008920">
    <property type="entry name" value="TF_FadR/GntR_C"/>
</dbReference>
<dbReference type="InterPro" id="IPR036390">
    <property type="entry name" value="WH_DNA-bd_sf"/>
</dbReference>
<dbReference type="AlphaFoldDB" id="A0A290ZFL0"/>
<evidence type="ECO:0000256" key="1">
    <source>
        <dbReference type="ARBA" id="ARBA00023015"/>
    </source>
</evidence>
<dbReference type="InterPro" id="IPR011711">
    <property type="entry name" value="GntR_C"/>
</dbReference>
<dbReference type="PANTHER" id="PTHR43537:SF45">
    <property type="entry name" value="GNTR FAMILY REGULATORY PROTEIN"/>
    <property type="match status" value="1"/>
</dbReference>
<keyword evidence="6" id="KW-1185">Reference proteome</keyword>
<reference evidence="5" key="1">
    <citation type="submission" date="2017-09" db="EMBL/GenBank/DDBJ databases">
        <title>Complete Genome Sequence of ansamitocin-producing Bacterium Actinosynnema pretiosum X47.</title>
        <authorList>
            <person name="Cao G."/>
            <person name="Zong G."/>
            <person name="Zhong C."/>
            <person name="Fu J."/>
        </authorList>
    </citation>
    <scope>NUCLEOTIDE SEQUENCE [LARGE SCALE GENOMIC DNA]</scope>
    <source>
        <strain evidence="5">X47</strain>
    </source>
</reference>
<organism evidence="5 6">
    <name type="scientific">Actinosynnema pretiosum</name>
    <dbReference type="NCBI Taxonomy" id="42197"/>
    <lineage>
        <taxon>Bacteria</taxon>
        <taxon>Bacillati</taxon>
        <taxon>Actinomycetota</taxon>
        <taxon>Actinomycetes</taxon>
        <taxon>Pseudonocardiales</taxon>
        <taxon>Pseudonocardiaceae</taxon>
        <taxon>Actinosynnema</taxon>
    </lineage>
</organism>
<dbReference type="InterPro" id="IPR036388">
    <property type="entry name" value="WH-like_DNA-bd_sf"/>
</dbReference>
<dbReference type="PANTHER" id="PTHR43537">
    <property type="entry name" value="TRANSCRIPTIONAL REGULATOR, GNTR FAMILY"/>
    <property type="match status" value="1"/>
</dbReference>
<keyword evidence="2" id="KW-0238">DNA-binding</keyword>
<dbReference type="CDD" id="cd07377">
    <property type="entry name" value="WHTH_GntR"/>
    <property type="match status" value="1"/>
</dbReference>
<accession>A0A290ZFL0</accession>
<dbReference type="SMART" id="SM00895">
    <property type="entry name" value="FCD"/>
    <property type="match status" value="1"/>
</dbReference>
<dbReference type="Proteomes" id="UP000218505">
    <property type="component" value="Chromosome"/>
</dbReference>
<protein>
    <submittedName>
        <fullName evidence="5">GntR family transcriptional regulator</fullName>
    </submittedName>
</protein>
<keyword evidence="1" id="KW-0805">Transcription regulation</keyword>